<keyword evidence="2" id="KW-1185">Reference proteome</keyword>
<dbReference type="Proteomes" id="UP000077051">
    <property type="component" value="Unassembled WGS sequence"/>
</dbReference>
<dbReference type="OrthoDB" id="2265867at2759"/>
<accession>A0A168MNE7</accession>
<dbReference type="VEuPathDB" id="FungiDB:MUCCIDRAFT_109018"/>
<evidence type="ECO:0000313" key="2">
    <source>
        <dbReference type="Proteomes" id="UP000077051"/>
    </source>
</evidence>
<organism evidence="1 2">
    <name type="scientific">Mucor lusitanicus CBS 277.49</name>
    <dbReference type="NCBI Taxonomy" id="747725"/>
    <lineage>
        <taxon>Eukaryota</taxon>
        <taxon>Fungi</taxon>
        <taxon>Fungi incertae sedis</taxon>
        <taxon>Mucoromycota</taxon>
        <taxon>Mucoromycotina</taxon>
        <taxon>Mucoromycetes</taxon>
        <taxon>Mucorales</taxon>
        <taxon>Mucorineae</taxon>
        <taxon>Mucoraceae</taxon>
        <taxon>Mucor</taxon>
    </lineage>
</organism>
<dbReference type="EMBL" id="AMYB01000003">
    <property type="protein sequence ID" value="OAD05167.1"/>
    <property type="molecule type" value="Genomic_DNA"/>
</dbReference>
<name>A0A168MNE7_MUCCL</name>
<protein>
    <submittedName>
        <fullName evidence="1">Uncharacterized protein</fullName>
    </submittedName>
</protein>
<reference evidence="1 2" key="1">
    <citation type="submission" date="2015-06" db="EMBL/GenBank/DDBJ databases">
        <title>Expansion of signal transduction pathways in fungi by whole-genome duplication.</title>
        <authorList>
            <consortium name="DOE Joint Genome Institute"/>
            <person name="Corrochano L.M."/>
            <person name="Kuo A."/>
            <person name="Marcet-Houben M."/>
            <person name="Polaino S."/>
            <person name="Salamov A."/>
            <person name="Villalobos J.M."/>
            <person name="Alvarez M.I."/>
            <person name="Avalos J."/>
            <person name="Benito E.P."/>
            <person name="Benoit I."/>
            <person name="Burger G."/>
            <person name="Camino L.P."/>
            <person name="Canovas D."/>
            <person name="Cerda-Olmedo E."/>
            <person name="Cheng J.-F."/>
            <person name="Dominguez A."/>
            <person name="Elias M."/>
            <person name="Eslava A.P."/>
            <person name="Glaser F."/>
            <person name="Grimwood J."/>
            <person name="Gutierrez G."/>
            <person name="Heitman J."/>
            <person name="Henrissat B."/>
            <person name="Iturriaga E.A."/>
            <person name="Lang B.F."/>
            <person name="Lavin J.L."/>
            <person name="Lee S."/>
            <person name="Li W."/>
            <person name="Lindquist E."/>
            <person name="Lopez-Garcia S."/>
            <person name="Luque E.M."/>
            <person name="Marcos A.T."/>
            <person name="Martin J."/>
            <person name="Mccluskey K."/>
            <person name="Medina H.R."/>
            <person name="Miralles-Duran A."/>
            <person name="Miyazaki A."/>
            <person name="Munoz-Torres E."/>
            <person name="Oguiza J.A."/>
            <person name="Ohm R."/>
            <person name="Olmedo M."/>
            <person name="Orejas M."/>
            <person name="Ortiz-Castellanos L."/>
            <person name="Pisabarro A.G."/>
            <person name="Rodriguez-Romero J."/>
            <person name="Ruiz-Herrera J."/>
            <person name="Ruiz-Vazquez R."/>
            <person name="Sanz C."/>
            <person name="Schackwitz W."/>
            <person name="Schmutz J."/>
            <person name="Shahriari M."/>
            <person name="Shelest E."/>
            <person name="Silva-Franco F."/>
            <person name="Soanes D."/>
            <person name="Syed K."/>
            <person name="Tagua V.G."/>
            <person name="Talbot N.J."/>
            <person name="Thon M."/>
            <person name="De Vries R.P."/>
            <person name="Wiebenga A."/>
            <person name="Yadav J.S."/>
            <person name="Braun E.L."/>
            <person name="Baker S."/>
            <person name="Garre V."/>
            <person name="Horwitz B."/>
            <person name="Torres-Martinez S."/>
            <person name="Idnurm A."/>
            <person name="Herrera-Estrella A."/>
            <person name="Gabaldon T."/>
            <person name="Grigoriev I.V."/>
        </authorList>
    </citation>
    <scope>NUCLEOTIDE SEQUENCE [LARGE SCALE GENOMIC DNA]</scope>
    <source>
        <strain evidence="1 2">CBS 277.49</strain>
    </source>
</reference>
<comment type="caution">
    <text evidence="1">The sequence shown here is derived from an EMBL/GenBank/DDBJ whole genome shotgun (WGS) entry which is preliminary data.</text>
</comment>
<proteinExistence type="predicted"/>
<sequence>MDLHSIAHIKATIVIKFAYYDPIPIHNNMSMPPSSLMIDHDQGVTETETVNAAKSCAVCGSRLHMTKHCPVHP</sequence>
<gene>
    <name evidence="1" type="ORF">MUCCIDRAFT_109018</name>
</gene>
<evidence type="ECO:0000313" key="1">
    <source>
        <dbReference type="EMBL" id="OAD05167.1"/>
    </source>
</evidence>
<dbReference type="AlphaFoldDB" id="A0A168MNE7"/>